<dbReference type="Pfam" id="PF00415">
    <property type="entry name" value="RCC1"/>
    <property type="match status" value="4"/>
</dbReference>
<name>A0A830HJA3_9CHLO</name>
<feature type="repeat" description="RCC1" evidence="2">
    <location>
        <begin position="171"/>
        <end position="239"/>
    </location>
</feature>
<feature type="repeat" description="RCC1" evidence="2">
    <location>
        <begin position="120"/>
        <end position="170"/>
    </location>
</feature>
<gene>
    <name evidence="3" type="ORF">PPROV_000463700</name>
</gene>
<keyword evidence="4" id="KW-1185">Reference proteome</keyword>
<evidence type="ECO:0000313" key="4">
    <source>
        <dbReference type="Proteomes" id="UP000660262"/>
    </source>
</evidence>
<dbReference type="PROSITE" id="PS50012">
    <property type="entry name" value="RCC1_3"/>
    <property type="match status" value="6"/>
</dbReference>
<evidence type="ECO:0000256" key="2">
    <source>
        <dbReference type="PROSITE-ProRule" id="PRU00235"/>
    </source>
</evidence>
<protein>
    <submittedName>
        <fullName evidence="3">Uncharacterized protein</fullName>
    </submittedName>
</protein>
<feature type="repeat" description="RCC1" evidence="2">
    <location>
        <begin position="240"/>
        <end position="290"/>
    </location>
</feature>
<comment type="caution">
    <text evidence="3">The sequence shown here is derived from an EMBL/GenBank/DDBJ whole genome shotgun (WGS) entry which is preliminary data.</text>
</comment>
<dbReference type="InterPro" id="IPR051210">
    <property type="entry name" value="Ub_ligase/GEF_domain"/>
</dbReference>
<proteinExistence type="predicted"/>
<dbReference type="EMBL" id="BNJQ01000011">
    <property type="protein sequence ID" value="GHP05890.1"/>
    <property type="molecule type" value="Genomic_DNA"/>
</dbReference>
<evidence type="ECO:0000256" key="1">
    <source>
        <dbReference type="ARBA" id="ARBA00022737"/>
    </source>
</evidence>
<dbReference type="AlphaFoldDB" id="A0A830HJA3"/>
<dbReference type="PANTHER" id="PTHR22870">
    <property type="entry name" value="REGULATOR OF CHROMOSOME CONDENSATION"/>
    <property type="match status" value="1"/>
</dbReference>
<feature type="repeat" description="RCC1" evidence="2">
    <location>
        <begin position="291"/>
        <end position="347"/>
    </location>
</feature>
<feature type="repeat" description="RCC1" evidence="2">
    <location>
        <begin position="348"/>
        <end position="400"/>
    </location>
</feature>
<dbReference type="OrthoDB" id="16281at2759"/>
<feature type="repeat" description="RCC1" evidence="2">
    <location>
        <begin position="61"/>
        <end position="113"/>
    </location>
</feature>
<dbReference type="PROSITE" id="PS00626">
    <property type="entry name" value="RCC1_2"/>
    <property type="match status" value="1"/>
</dbReference>
<evidence type="ECO:0000313" key="3">
    <source>
        <dbReference type="EMBL" id="GHP05890.1"/>
    </source>
</evidence>
<accession>A0A830HJA3</accession>
<dbReference type="InterPro" id="IPR009091">
    <property type="entry name" value="RCC1/BLIP-II"/>
</dbReference>
<reference evidence="3" key="1">
    <citation type="submission" date="2020-10" db="EMBL/GenBank/DDBJ databases">
        <title>Unveiling of a novel bifunctional photoreceptor, Dualchrome1, isolated from a cosmopolitan green alga.</title>
        <authorList>
            <person name="Suzuki S."/>
            <person name="Kawachi M."/>
        </authorList>
    </citation>
    <scope>NUCLEOTIDE SEQUENCE</scope>
    <source>
        <strain evidence="3">NIES 2893</strain>
    </source>
</reference>
<dbReference type="Gene3D" id="2.130.10.30">
    <property type="entry name" value="Regulator of chromosome condensation 1/beta-lactamase-inhibitor protein II"/>
    <property type="match status" value="2"/>
</dbReference>
<dbReference type="SUPFAM" id="SSF50985">
    <property type="entry name" value="RCC1/BLIP-II"/>
    <property type="match status" value="2"/>
</dbReference>
<sequence length="579" mass="60233">MTWGKCRNSGVLGGGATVDEPFPVEVFSLRDTLSKKSETNRNGPIALMSGLHHMALLDGDGNVHTWGKGAGGRLGHGDELEGFVPDAVVMPEGVTHVTQASLGGLHTAAIVRHESPDTPDALLTFGHGGFGQLGLGDTTPRFEPTQVTGLPTPPARVSCGGAHTVVALTDGRLVAFGRDEGDGRLGSPEVSTNSAGDDFAIGSAVPVEVTGFSSKANNAVDGIASLSCGGFHTLCADGSGAVWSWGGSANGECGRGRGIGGPVPARVEGIDEAVVEVAAGGFHSAALTADGRVYVWGWGEQGQLGLDAEQLGGLRGTWHPQLVRDLEGERVVHVACGPLQTFLITESGRLLSAGFNEHYQLGNPSRPSSARTFDEVLLPTGSKCLAVAPGSAHAGAIHDGFSSNSTSSSSSVSLSSNSSTCVSALFIEPLLVLASSSCAIPLACDGEAIVVAGLTSAGFSFHYRLLLPPDPLAPEVEAATNARGAGTREDADVIFVCKRAWQSPETQKQRPPLSSLKVCRRYTTVVADIYTVISGFVLCRHHLRRIVFVRNAERNLIGTLSHTATRFEDDVCKLYTAVL</sequence>
<keyword evidence="1" id="KW-0677">Repeat</keyword>
<dbReference type="InterPro" id="IPR000408">
    <property type="entry name" value="Reg_chr_condens"/>
</dbReference>
<dbReference type="PRINTS" id="PR00633">
    <property type="entry name" value="RCCNDNSATION"/>
</dbReference>
<dbReference type="Proteomes" id="UP000660262">
    <property type="component" value="Unassembled WGS sequence"/>
</dbReference>
<organism evidence="3 4">
    <name type="scientific">Pycnococcus provasolii</name>
    <dbReference type="NCBI Taxonomy" id="41880"/>
    <lineage>
        <taxon>Eukaryota</taxon>
        <taxon>Viridiplantae</taxon>
        <taxon>Chlorophyta</taxon>
        <taxon>Pseudoscourfieldiophyceae</taxon>
        <taxon>Pseudoscourfieldiales</taxon>
        <taxon>Pycnococcaceae</taxon>
        <taxon>Pycnococcus</taxon>
    </lineage>
</organism>
<dbReference type="PANTHER" id="PTHR22870:SF408">
    <property type="entry name" value="OS09G0560450 PROTEIN"/>
    <property type="match status" value="1"/>
</dbReference>